<feature type="compositionally biased region" description="Polar residues" evidence="1">
    <location>
        <begin position="212"/>
        <end position="221"/>
    </location>
</feature>
<dbReference type="EMBL" id="HBUF01288977">
    <property type="protein sequence ID" value="CAG6688821.1"/>
    <property type="molecule type" value="Transcribed_RNA"/>
</dbReference>
<feature type="compositionally biased region" description="Polar residues" evidence="1">
    <location>
        <begin position="81"/>
        <end position="93"/>
    </location>
</feature>
<reference evidence="2" key="1">
    <citation type="submission" date="2021-05" db="EMBL/GenBank/DDBJ databases">
        <authorList>
            <person name="Alioto T."/>
            <person name="Alioto T."/>
            <person name="Gomez Garrido J."/>
        </authorList>
    </citation>
    <scope>NUCLEOTIDE SEQUENCE</scope>
</reference>
<evidence type="ECO:0000256" key="1">
    <source>
        <dbReference type="SAM" id="MobiDB-lite"/>
    </source>
</evidence>
<feature type="region of interest" description="Disordered" evidence="1">
    <location>
        <begin position="54"/>
        <end position="93"/>
    </location>
</feature>
<feature type="compositionally biased region" description="Polar residues" evidence="1">
    <location>
        <begin position="233"/>
        <end position="242"/>
    </location>
</feature>
<protein>
    <submittedName>
        <fullName evidence="2">Uncharacterized protein</fullName>
    </submittedName>
</protein>
<accession>A0A8D8THM5</accession>
<feature type="compositionally biased region" description="Basic and acidic residues" evidence="1">
    <location>
        <begin position="65"/>
        <end position="76"/>
    </location>
</feature>
<dbReference type="AlphaFoldDB" id="A0A8D8THM5"/>
<feature type="compositionally biased region" description="Low complexity" evidence="1">
    <location>
        <begin position="243"/>
        <end position="255"/>
    </location>
</feature>
<sequence>MSLGDQNSTTHIDNDTLDDSKFVDIRKYVSQLEKRISEQEVLISLLREKLSRQEVASNPGPSGQGDKHVTYSDAVRRQPKSQDSTSTITGSRKSQIAAVQPQSVKYAQFFVTRINPVVSAEVLSRDLISFANELLIKCCKIKTKHSTYSSFHIVVPEDQKHLVSGSEAWPEGVLVKPFVGKLLNEYILESFDSRKPIRQSSPSRVDNIGGTPETSTPTNALANKKPIKAKPTKQATGKTTSNARARAAAAAAAAE</sequence>
<proteinExistence type="predicted"/>
<feature type="region of interest" description="Disordered" evidence="1">
    <location>
        <begin position="197"/>
        <end position="255"/>
    </location>
</feature>
<organism evidence="2">
    <name type="scientific">Cacopsylla melanoneura</name>
    <dbReference type="NCBI Taxonomy" id="428564"/>
    <lineage>
        <taxon>Eukaryota</taxon>
        <taxon>Metazoa</taxon>
        <taxon>Ecdysozoa</taxon>
        <taxon>Arthropoda</taxon>
        <taxon>Hexapoda</taxon>
        <taxon>Insecta</taxon>
        <taxon>Pterygota</taxon>
        <taxon>Neoptera</taxon>
        <taxon>Paraneoptera</taxon>
        <taxon>Hemiptera</taxon>
        <taxon>Sternorrhyncha</taxon>
        <taxon>Psylloidea</taxon>
        <taxon>Psyllidae</taxon>
        <taxon>Psyllinae</taxon>
        <taxon>Cacopsylla</taxon>
    </lineage>
</organism>
<evidence type="ECO:0000313" key="2">
    <source>
        <dbReference type="EMBL" id="CAG6688821.1"/>
    </source>
</evidence>
<name>A0A8D8THM5_9HEMI</name>